<reference evidence="1" key="1">
    <citation type="submission" date="2020-12" db="EMBL/GenBank/DDBJ databases">
        <title>Snuella sp. nov., isolated from sediment in Incheon.</title>
        <authorList>
            <person name="Kim W."/>
        </authorList>
    </citation>
    <scope>NUCLEOTIDE SEQUENCE</scope>
    <source>
        <strain evidence="1">CAU 1569</strain>
    </source>
</reference>
<dbReference type="SUPFAM" id="SSF50386">
    <property type="entry name" value="STI-like"/>
    <property type="match status" value="1"/>
</dbReference>
<accession>A0A8J7J493</accession>
<comment type="caution">
    <text evidence="1">The sequence shown here is derived from an EMBL/GenBank/DDBJ whole genome shotgun (WGS) entry which is preliminary data.</text>
</comment>
<dbReference type="RefSeq" id="WP_199114987.1">
    <property type="nucleotide sequence ID" value="NZ_JAELVQ010000009.1"/>
</dbReference>
<dbReference type="InterPro" id="IPR011065">
    <property type="entry name" value="Kunitz_inhibitor_STI-like_sf"/>
</dbReference>
<proteinExistence type="predicted"/>
<gene>
    <name evidence="1" type="ORF">JF259_09010</name>
</gene>
<protein>
    <submittedName>
        <fullName evidence="1">Lipocalin family protein</fullName>
    </submittedName>
</protein>
<dbReference type="AlphaFoldDB" id="A0A8J7J493"/>
<name>A0A8J7J493_9FLAO</name>
<keyword evidence="2" id="KW-1185">Reference proteome</keyword>
<dbReference type="Proteomes" id="UP000610931">
    <property type="component" value="Unassembled WGS sequence"/>
</dbReference>
<dbReference type="EMBL" id="JAELVQ010000009">
    <property type="protein sequence ID" value="MBJ6368228.1"/>
    <property type="molecule type" value="Genomic_DNA"/>
</dbReference>
<organism evidence="1 2">
    <name type="scientific">Snuella sedimenti</name>
    <dbReference type="NCBI Taxonomy" id="2798802"/>
    <lineage>
        <taxon>Bacteria</taxon>
        <taxon>Pseudomonadati</taxon>
        <taxon>Bacteroidota</taxon>
        <taxon>Flavobacteriia</taxon>
        <taxon>Flavobacteriales</taxon>
        <taxon>Flavobacteriaceae</taxon>
        <taxon>Snuella</taxon>
    </lineage>
</organism>
<sequence>MKQILMLFIVGCLVSCGASKTVRDSKKVMKGNWTLNSIGYSEKGTYNVTLLNDVSKACFEGSTWQFVPNNNTGIYTINTSGCETGDRNFIFTIQEIDSQTGLYDFLLKPTNEKHKSETNQGFRLRLASLSDTIMQWQQTVSVDGKPFTITMNFTKI</sequence>
<evidence type="ECO:0000313" key="2">
    <source>
        <dbReference type="Proteomes" id="UP000610931"/>
    </source>
</evidence>
<evidence type="ECO:0000313" key="1">
    <source>
        <dbReference type="EMBL" id="MBJ6368228.1"/>
    </source>
</evidence>